<evidence type="ECO:0000259" key="3">
    <source>
        <dbReference type="Pfam" id="PF05970"/>
    </source>
</evidence>
<dbReference type="InterPro" id="IPR010285">
    <property type="entry name" value="DNA_helicase_pif1-like_DEAD"/>
</dbReference>
<evidence type="ECO:0000259" key="5">
    <source>
        <dbReference type="Pfam" id="PF21530"/>
    </source>
</evidence>
<dbReference type="PANTHER" id="PTHR10492">
    <property type="match status" value="1"/>
</dbReference>
<dbReference type="CDD" id="cd18809">
    <property type="entry name" value="SF1_C_RecD"/>
    <property type="match status" value="1"/>
</dbReference>
<evidence type="ECO:0000256" key="1">
    <source>
        <dbReference type="RuleBase" id="RU363044"/>
    </source>
</evidence>
<protein>
    <recommendedName>
        <fullName evidence="1">ATP-dependent DNA helicase</fullName>
        <ecNumber evidence="1">5.6.2.3</ecNumber>
    </recommendedName>
</protein>
<dbReference type="InterPro" id="IPR027417">
    <property type="entry name" value="P-loop_NTPase"/>
</dbReference>
<keyword evidence="1" id="KW-0378">Hydrolase</keyword>
<evidence type="ECO:0000259" key="4">
    <source>
        <dbReference type="Pfam" id="PF14214"/>
    </source>
</evidence>
<reference evidence="6" key="1">
    <citation type="submission" date="2018-11" db="EMBL/GenBank/DDBJ databases">
        <authorList>
            <consortium name="Genoscope - CEA"/>
            <person name="William W."/>
        </authorList>
    </citation>
    <scope>NUCLEOTIDE SEQUENCE</scope>
</reference>
<feature type="domain" description="Helitron helicase-like" evidence="4">
    <location>
        <begin position="355"/>
        <end position="492"/>
    </location>
</feature>
<dbReference type="InterPro" id="IPR025476">
    <property type="entry name" value="Helitron_helicase-like"/>
</dbReference>
<dbReference type="GO" id="GO:0006281">
    <property type="term" value="P:DNA repair"/>
    <property type="evidence" value="ECO:0007669"/>
    <property type="project" value="UniProtKB-KW"/>
</dbReference>
<keyword evidence="1" id="KW-0067">ATP-binding</keyword>
<name>A0A3P6FQ36_BRAOL</name>
<dbReference type="Pfam" id="PF05970">
    <property type="entry name" value="PIF1"/>
    <property type="match status" value="1"/>
</dbReference>
<dbReference type="GO" id="GO:0016887">
    <property type="term" value="F:ATP hydrolysis activity"/>
    <property type="evidence" value="ECO:0007669"/>
    <property type="project" value="RHEA"/>
</dbReference>
<keyword evidence="1" id="KW-0234">DNA repair</keyword>
<evidence type="ECO:0000313" key="6">
    <source>
        <dbReference type="EMBL" id="VDD54490.1"/>
    </source>
</evidence>
<dbReference type="GO" id="GO:0043139">
    <property type="term" value="F:5'-3' DNA helicase activity"/>
    <property type="evidence" value="ECO:0007669"/>
    <property type="project" value="UniProtKB-EC"/>
</dbReference>
<accession>A0A3P6FQ36</accession>
<dbReference type="Pfam" id="PF14214">
    <property type="entry name" value="Helitron_like_N"/>
    <property type="match status" value="1"/>
</dbReference>
<keyword evidence="1" id="KW-0227">DNA damage</keyword>
<dbReference type="GO" id="GO:0005524">
    <property type="term" value="F:ATP binding"/>
    <property type="evidence" value="ECO:0007669"/>
    <property type="project" value="UniProtKB-KW"/>
</dbReference>
<feature type="region of interest" description="Disordered" evidence="2">
    <location>
        <begin position="1"/>
        <end position="42"/>
    </location>
</feature>
<feature type="domain" description="DNA helicase Pif1-like 2B" evidence="5">
    <location>
        <begin position="1152"/>
        <end position="1176"/>
    </location>
</feature>
<dbReference type="GO" id="GO:0006310">
    <property type="term" value="P:DNA recombination"/>
    <property type="evidence" value="ECO:0007669"/>
    <property type="project" value="UniProtKB-KW"/>
</dbReference>
<dbReference type="EMBL" id="LR031879">
    <property type="protein sequence ID" value="VDD54490.1"/>
    <property type="molecule type" value="Genomic_DNA"/>
</dbReference>
<gene>
    <name evidence="6" type="ORF">BOLC8T47719H</name>
</gene>
<comment type="catalytic activity">
    <reaction evidence="1">
        <text>ATP + H2O = ADP + phosphate + H(+)</text>
        <dbReference type="Rhea" id="RHEA:13065"/>
        <dbReference type="ChEBI" id="CHEBI:15377"/>
        <dbReference type="ChEBI" id="CHEBI:15378"/>
        <dbReference type="ChEBI" id="CHEBI:30616"/>
        <dbReference type="ChEBI" id="CHEBI:43474"/>
        <dbReference type="ChEBI" id="CHEBI:456216"/>
        <dbReference type="EC" id="5.6.2.3"/>
    </reaction>
</comment>
<organism evidence="6">
    <name type="scientific">Brassica oleracea</name>
    <name type="common">Wild cabbage</name>
    <dbReference type="NCBI Taxonomy" id="3712"/>
    <lineage>
        <taxon>Eukaryota</taxon>
        <taxon>Viridiplantae</taxon>
        <taxon>Streptophyta</taxon>
        <taxon>Embryophyta</taxon>
        <taxon>Tracheophyta</taxon>
        <taxon>Spermatophyta</taxon>
        <taxon>Magnoliopsida</taxon>
        <taxon>eudicotyledons</taxon>
        <taxon>Gunneridae</taxon>
        <taxon>Pentapetalae</taxon>
        <taxon>rosids</taxon>
        <taxon>malvids</taxon>
        <taxon>Brassicales</taxon>
        <taxon>Brassicaceae</taxon>
        <taxon>Brassiceae</taxon>
        <taxon>Brassica</taxon>
    </lineage>
</organism>
<evidence type="ECO:0000256" key="2">
    <source>
        <dbReference type="SAM" id="MobiDB-lite"/>
    </source>
</evidence>
<comment type="cofactor">
    <cofactor evidence="1">
        <name>Mg(2+)</name>
        <dbReference type="ChEBI" id="CHEBI:18420"/>
    </cofactor>
</comment>
<dbReference type="EC" id="5.6.2.3" evidence="1"/>
<dbReference type="GO" id="GO:0000723">
    <property type="term" value="P:telomere maintenance"/>
    <property type="evidence" value="ECO:0007669"/>
    <property type="project" value="InterPro"/>
</dbReference>
<dbReference type="Pfam" id="PF21530">
    <property type="entry name" value="Pif1_2B_dom"/>
    <property type="match status" value="1"/>
</dbReference>
<dbReference type="SUPFAM" id="SSF52540">
    <property type="entry name" value="P-loop containing nucleoside triphosphate hydrolases"/>
    <property type="match status" value="2"/>
</dbReference>
<dbReference type="InterPro" id="IPR049163">
    <property type="entry name" value="Pif1-like_2B_dom"/>
</dbReference>
<keyword evidence="1" id="KW-0547">Nucleotide-binding</keyword>
<dbReference type="Gene3D" id="3.40.50.300">
    <property type="entry name" value="P-loop containing nucleotide triphosphate hydrolases"/>
    <property type="match status" value="2"/>
</dbReference>
<proteinExistence type="inferred from homology"/>
<feature type="domain" description="DNA helicase Pif1-like DEAD-box helicase" evidence="3">
    <location>
        <begin position="838"/>
        <end position="1041"/>
    </location>
</feature>
<sequence>MVKSPVPETDKGPLRRSRRTESVPLLSTSSSSTATKRSRKKKPWLKEQFLPLTPPTLLGCRRDVDRIKDNRRIARALRMERLINKRVATTKKSLVCTSGSRPGRYRRPVVNKWELATCPDCQAIVWNAEAVRSRDTKLTQKVQHMLSARASFTSMGGQIDNSVTNTPGPFSFRLHGQTHHRICSLFPPEGKPPQFSQLYIVDTDNELANRKKAFSKGTSALTVDDNVMAGLIKMLDEHNPLAKTFRHARDRILSGDTVEFSVTLVNQKHRGRQYDLPTAGEIGGLYVGDFTADSAGKDLVLEYKSSKLQRISDLHPLYMSFQYPLLFPYGYDERIPYQTSENSKIKREYMTMREYYAHQIQTRPSEGMTIIFSGKLLHQYIVDAFTATEQERLRFIRLNQKQLRADLYQNVCNAMESGDTDARKTGKKVILPSSFTSSPRYMSEKYQDAMAICRWYGNPNLFITFTANPNWVEVKEHLEVYGGDSPNNRPDLECKRPLSPCMEKGECTKNYPKPYSSHTKIDKSGFVVYKRRVNSRASVFKGDIELDSRYVVPHNLSIIRKYKAHINIEWCCKTGAIKYLFKYITKGVDRAMALLEHTGSQDRAELEKKKEHLEMDEIDRYLECRYISACEASWRLFSFHIHHNQPSVMKLTLHLPGKHRLVYDQDKSLEEVLSQEDIEKTMLTAYFVANQRYEEARELTYIQFAEHFVYHSDIKTWTPRKQGTAIGRLIYVHPTAGDKYYLRILLNVVKGAFGYDDLYTREFNFPGFILQDQQLQEYTLIEIERLLKENGKSLADFAGMPKPNPSVLKEISNTVLRQELNYDTEKEAIEHESLFSTMNEDQKTVYSAVLFFVYGGGGTGKTFLYRTIIAKLRSVGKVVIPVASAGIAALLLPGGRTDHSRFKLPINLTDQTVCEITPSSMLASLLSKTDLIIWDEPPMAHRQAFETLDRTLRDLQSLQDPSAANKPFGGKTVVLGGDFGQILPVIPLGSRQDIVKASISKSYLWPFAEVYTLTINMRLRQADKDFAEWILKVGNGTAPTVRTEGRSHEDGEQVIIGDEFMLPRSDHLHKSISDAAYPDFVKNYLNRTYLPERAILAPTNASAHEINSYLLSKVPSLEREFLSSDSVAFESTPEDDWTNNYTQEYLYSLEFPVMMLRNLSQKNGLCNGTQMMISRLGHRVLQAELLTGTHVGDSVLIPRIQLSPTDTIYPFTFRRRQYPIKLCYAMTINKSQGQSLKQVALYLPRPVFSHGQLYVALSRVTSPEGLKIVDDTEGATRKDVVTNIVHKEIFGNLKTRKQNFAWGTCHTYGLPASAPDCLTVSRTISSAVQDDHVIKRLNLRPQTMNPMLTFHRYQHLMVKAINSDIPAAHYTEGIKQFFTYDNRTIWLLHLKKSAEGSYDNGAYLYSILMSCMETLKKVKLYYVPLGGRQADVELIVGGGFTSSLKVHLDNKIRPILP</sequence>
<keyword evidence="1" id="KW-0233">DNA recombination</keyword>
<dbReference type="FunFam" id="3.40.50.300:FF:002884">
    <property type="entry name" value="ATP-dependent DNA helicase"/>
    <property type="match status" value="1"/>
</dbReference>
<comment type="similarity">
    <text evidence="1">Belongs to the helicase family.</text>
</comment>
<keyword evidence="1" id="KW-0347">Helicase</keyword>
<dbReference type="PANTHER" id="PTHR10492:SF90">
    <property type="entry name" value="ATP-DEPENDENT DNA HELICASE"/>
    <property type="match status" value="1"/>
</dbReference>